<organism evidence="3 4">
    <name type="scientific">Pseudolycoriella hygida</name>
    <dbReference type="NCBI Taxonomy" id="35572"/>
    <lineage>
        <taxon>Eukaryota</taxon>
        <taxon>Metazoa</taxon>
        <taxon>Ecdysozoa</taxon>
        <taxon>Arthropoda</taxon>
        <taxon>Hexapoda</taxon>
        <taxon>Insecta</taxon>
        <taxon>Pterygota</taxon>
        <taxon>Neoptera</taxon>
        <taxon>Endopterygota</taxon>
        <taxon>Diptera</taxon>
        <taxon>Nematocera</taxon>
        <taxon>Sciaroidea</taxon>
        <taxon>Sciaridae</taxon>
        <taxon>Pseudolycoriella</taxon>
    </lineage>
</organism>
<evidence type="ECO:0000313" key="4">
    <source>
        <dbReference type="Proteomes" id="UP001151699"/>
    </source>
</evidence>
<dbReference type="Proteomes" id="UP001151699">
    <property type="component" value="Chromosome A"/>
</dbReference>
<protein>
    <submittedName>
        <fullName evidence="3">Protein lines</fullName>
    </submittedName>
</protein>
<evidence type="ECO:0000259" key="2">
    <source>
        <dbReference type="Pfam" id="PF14694"/>
    </source>
</evidence>
<evidence type="ECO:0000313" key="3">
    <source>
        <dbReference type="EMBL" id="KAJ6649319.1"/>
    </source>
</evidence>
<feature type="compositionally biased region" description="Low complexity" evidence="1">
    <location>
        <begin position="42"/>
        <end position="56"/>
    </location>
</feature>
<evidence type="ECO:0000256" key="1">
    <source>
        <dbReference type="SAM" id="MobiDB-lite"/>
    </source>
</evidence>
<gene>
    <name evidence="3" type="primary">lin</name>
    <name evidence="3" type="ORF">Bhyg_04553</name>
</gene>
<comment type="caution">
    <text evidence="3">The sequence shown here is derived from an EMBL/GenBank/DDBJ whole genome shotgun (WGS) entry which is preliminary data.</text>
</comment>
<feature type="compositionally biased region" description="Polar residues" evidence="1">
    <location>
        <begin position="12"/>
        <end position="25"/>
    </location>
</feature>
<proteinExistence type="predicted"/>
<dbReference type="AlphaFoldDB" id="A0A9Q0NFJ4"/>
<reference evidence="3" key="1">
    <citation type="submission" date="2022-07" db="EMBL/GenBank/DDBJ databases">
        <authorList>
            <person name="Trinca V."/>
            <person name="Uliana J.V.C."/>
            <person name="Torres T.T."/>
            <person name="Ward R.J."/>
            <person name="Monesi N."/>
        </authorList>
    </citation>
    <scope>NUCLEOTIDE SEQUENCE</scope>
    <source>
        <strain evidence="3">HSMRA1968</strain>
        <tissue evidence="3">Whole embryos</tissue>
    </source>
</reference>
<dbReference type="PANTHER" id="PTHR16057">
    <property type="entry name" value="WINS1, 2 PROTEIN"/>
    <property type="match status" value="1"/>
</dbReference>
<dbReference type="PANTHER" id="PTHR16057:SF1">
    <property type="entry name" value="PROTEIN LINES HOMOLOG 1"/>
    <property type="match status" value="1"/>
</dbReference>
<feature type="domain" description="Protein Lines N-terminal" evidence="2">
    <location>
        <begin position="333"/>
        <end position="686"/>
    </location>
</feature>
<dbReference type="Pfam" id="PF14694">
    <property type="entry name" value="LINES_N"/>
    <property type="match status" value="1"/>
</dbReference>
<keyword evidence="4" id="KW-1185">Reference proteome</keyword>
<sequence>MVLRKDRPPTGVENSCKMSNEQPVTKRQRIEPLGNEPKEPESNASATHIASTSSSSSLATQDLSNVSLQADEIDNGSVLIRNNRSISFDYAVMSVADNGCDLQSLQTYLANQCLCGVTDQTLKSLFQSQYSHSNGVTRVASLCEWTRKKLLEFLSNIQLLFDVYLKQNSTGSICGRIKDVCDALILNERNLISDIIDLSNYNDKFVQFIAGKLIASFLVIAKDSELSHYYLKKLIDNLFSLNRLNEFDVQKINFTLDIFKRIIEWKDVELHPLGDDCDEPDLLPVLPPPIENNYFHYSIDDGSISSTASTSDVSRNITRRSDHRHTNENCHLEHLTDWESFDTTNLKGETVKILANKWRALLETMKELISRSNNEFAEYSILTFLSLWESIISIQANLSVIDTHPFHAQLQQFAELLNSNLSTTVYKQMLSLFNEALCYGSTLALQDTIPDETSSLATTIIRRVKLNLLNTLPQRQQCTDGSVSLIGYNGSSINYKHNSFEHFPREFQTTDSNPNIDRTLLQKLVLLVLKSVAVTVREIRSDSSDGSMDTADAQSLADDLVKIEKSMREVVKKVEMFLKNKMEFHPATHFSKILIDLFGDQDDYLIESMVCTLDVVIQFSYGNNTFPELISMMNPVYVFLEFLAMIRYGSTLLLDLLVSNETCFLLYLLRFLKYIRANWTMFITSCHMFKNNATELDRTMLVLKNLRTEIAGMVATAQYPYDITPILNLLRSCGDLHEGNELNV</sequence>
<dbReference type="EMBL" id="WJQU01000001">
    <property type="protein sequence ID" value="KAJ6649319.1"/>
    <property type="molecule type" value="Genomic_DNA"/>
</dbReference>
<dbReference type="InterPro" id="IPR032794">
    <property type="entry name" value="LINES_N"/>
</dbReference>
<accession>A0A9Q0NFJ4</accession>
<dbReference type="OrthoDB" id="8251209at2759"/>
<feature type="region of interest" description="Disordered" evidence="1">
    <location>
        <begin position="1"/>
        <end position="56"/>
    </location>
</feature>
<name>A0A9Q0NFJ4_9DIPT</name>
<dbReference type="InterPro" id="IPR024875">
    <property type="entry name" value="Protein_Lines"/>
</dbReference>